<dbReference type="CDD" id="cd03312">
    <property type="entry name" value="CIMS_N_terminal_like"/>
    <property type="match status" value="1"/>
</dbReference>
<dbReference type="Pfam" id="PF08267">
    <property type="entry name" value="Meth_synt_1"/>
    <property type="match status" value="1"/>
</dbReference>
<dbReference type="InterPro" id="IPR013215">
    <property type="entry name" value="Cbl-indep_Met_Synth_N"/>
</dbReference>
<feature type="binding site" evidence="10">
    <location>
        <position position="606"/>
    </location>
    <ligand>
        <name>5-methyltetrahydropteroyltri-L-glutamate</name>
        <dbReference type="ChEBI" id="CHEBI:58207"/>
    </ligand>
</feature>
<dbReference type="Proteomes" id="UP001168540">
    <property type="component" value="Unassembled WGS sequence"/>
</dbReference>
<keyword evidence="9 10" id="KW-0486">Methionine biosynthesis</keyword>
<dbReference type="InterPro" id="IPR002629">
    <property type="entry name" value="Met_Synth_C/arc"/>
</dbReference>
<comment type="catalytic activity">
    <reaction evidence="10">
        <text>5-methyltetrahydropteroyltri-L-glutamate + L-homocysteine = tetrahydropteroyltri-L-glutamate + L-methionine</text>
        <dbReference type="Rhea" id="RHEA:21196"/>
        <dbReference type="ChEBI" id="CHEBI:57844"/>
        <dbReference type="ChEBI" id="CHEBI:58140"/>
        <dbReference type="ChEBI" id="CHEBI:58199"/>
        <dbReference type="ChEBI" id="CHEBI:58207"/>
        <dbReference type="EC" id="2.1.1.14"/>
    </reaction>
</comment>
<dbReference type="InterPro" id="IPR006276">
    <property type="entry name" value="Cobalamin-indep_Met_synthase"/>
</dbReference>
<evidence type="ECO:0000256" key="10">
    <source>
        <dbReference type="HAMAP-Rule" id="MF_00172"/>
    </source>
</evidence>
<feature type="domain" description="Cobalamin-independent methionine synthase MetE N-terminal" evidence="12">
    <location>
        <begin position="5"/>
        <end position="310"/>
    </location>
</feature>
<keyword evidence="5 10" id="KW-0028">Amino-acid biosynthesis</keyword>
<evidence type="ECO:0000256" key="7">
    <source>
        <dbReference type="ARBA" id="ARBA00022723"/>
    </source>
</evidence>
<evidence type="ECO:0000259" key="11">
    <source>
        <dbReference type="Pfam" id="PF01717"/>
    </source>
</evidence>
<keyword evidence="10" id="KW-0677">Repeat</keyword>
<dbReference type="EC" id="2.1.1.14" evidence="10"/>
<sequence>MTTLHTLGFPRIGAKRELKFALEAFWQGQKSTAELLDAARELRQRHWLNQKAAGIERVPVGDFSLYDQVLDAQILVGAIPKRFGLDAAALDLAGYFALARGTADHPALEMTKWFDTNYHYLVPEWHADIAFSANPAPLLAQLREAQALGLAPKPVLLGPLSLLWLGKTKGVAFDRLNLLPGLLTAYRDILATLAAAGADWVQIDEPILALDLPADWLAAFASAYQNLADSPAKLLLATYFGSIADHAALINALPVDGVHLDLVRAPEQLDALLPGWPAGRVLSAGLIDGRNVWRADLARQLARAATLAERFGNDLWLAPSCSLLHVPLDVAQETALDTETKSWLAFALQKLNELKLLKRGITQGRDAIANELAGSDFAQATRRQSPRIHRADVAARLAALPADADRRSSPYPVRARAQQAWLKLPLLPTTTIGSFPQTAAIRVARAAFRKGELAAADYETAMRAEIAEVIRRQEALDIDVPVHGEAERNDMVEYFGEQLAGYLFTQLGWVQSYGSRCVKPPIIFGDVAREAPMTVRWSEYTQSLTPRPVKGMLTGPVTMLQWSFVRDDLPRAEVARQIALALNDEVLDLEAAGIRVIQIDEPAIREGLPLKRSDWDSYLAWAGEAFRLSSHRIDDATQIHTHMCYSEFNDILEGVAALDADVITIETSRSDMELLTAFGDFAYPNEIGPGVYDIHSPRIPAEAEIERLLTKALAVIPAERLWVNPDCGLKTRDWPEVEAALANMMAVTKRLRASLGNKGERVSGRG</sequence>
<comment type="similarity">
    <text evidence="3 10">Belongs to the vitamin-B12 independent methionine synthase family.</text>
</comment>
<name>A0ABT7XHU9_9NEIS</name>
<dbReference type="Pfam" id="PF01717">
    <property type="entry name" value="Meth_synt_2"/>
    <property type="match status" value="1"/>
</dbReference>
<organism evidence="13 14">
    <name type="scientific">Crenobacter oryzisoli</name>
    <dbReference type="NCBI Taxonomy" id="3056844"/>
    <lineage>
        <taxon>Bacteria</taxon>
        <taxon>Pseudomonadati</taxon>
        <taxon>Pseudomonadota</taxon>
        <taxon>Betaproteobacteria</taxon>
        <taxon>Neisseriales</taxon>
        <taxon>Neisseriaceae</taxon>
        <taxon>Crenobacter</taxon>
    </lineage>
</organism>
<feature type="binding site" evidence="10">
    <location>
        <position position="644"/>
    </location>
    <ligand>
        <name>Zn(2+)</name>
        <dbReference type="ChEBI" id="CHEBI:29105"/>
        <note>catalytic</note>
    </ligand>
</feature>
<feature type="binding site" evidence="10">
    <location>
        <position position="600"/>
    </location>
    <ligand>
        <name>L-homocysteine</name>
        <dbReference type="ChEBI" id="CHEBI:58199"/>
    </ligand>
</feature>
<evidence type="ECO:0000256" key="6">
    <source>
        <dbReference type="ARBA" id="ARBA00022679"/>
    </source>
</evidence>
<evidence type="ECO:0000256" key="1">
    <source>
        <dbReference type="ARBA" id="ARBA00002777"/>
    </source>
</evidence>
<keyword evidence="14" id="KW-1185">Reference proteome</keyword>
<evidence type="ECO:0000313" key="14">
    <source>
        <dbReference type="Proteomes" id="UP001168540"/>
    </source>
</evidence>
<dbReference type="NCBIfam" id="TIGR01371">
    <property type="entry name" value="met_syn_B12ind"/>
    <property type="match status" value="1"/>
</dbReference>
<feature type="binding site" evidence="10">
    <location>
        <begin position="432"/>
        <end position="434"/>
    </location>
    <ligand>
        <name>L-methionine</name>
        <dbReference type="ChEBI" id="CHEBI:57844"/>
    </ligand>
</feature>
<feature type="binding site" evidence="10">
    <location>
        <position position="485"/>
    </location>
    <ligand>
        <name>L-homocysteine</name>
        <dbReference type="ChEBI" id="CHEBI:58199"/>
    </ligand>
</feature>
<feature type="binding site" evidence="10">
    <location>
        <position position="642"/>
    </location>
    <ligand>
        <name>Zn(2+)</name>
        <dbReference type="ChEBI" id="CHEBI:29105"/>
        <note>catalytic</note>
    </ligand>
</feature>
<evidence type="ECO:0000313" key="13">
    <source>
        <dbReference type="EMBL" id="MDN0073348.1"/>
    </source>
</evidence>
<feature type="active site" description="Proton donor" evidence="10">
    <location>
        <position position="695"/>
    </location>
</feature>
<dbReference type="HAMAP" id="MF_00172">
    <property type="entry name" value="Meth_synth"/>
    <property type="match status" value="1"/>
</dbReference>
<dbReference type="SUPFAM" id="SSF51726">
    <property type="entry name" value="UROD/MetE-like"/>
    <property type="match status" value="2"/>
</dbReference>
<dbReference type="RefSeq" id="WP_289827869.1">
    <property type="nucleotide sequence ID" value="NZ_JAUEDK010000001.1"/>
</dbReference>
<dbReference type="NCBIfam" id="NF003556">
    <property type="entry name" value="PRK05222.1"/>
    <property type="match status" value="1"/>
</dbReference>
<feature type="binding site" evidence="10">
    <location>
        <position position="112"/>
    </location>
    <ligand>
        <name>5-methyltetrahydropteroyltri-L-glutamate</name>
        <dbReference type="ChEBI" id="CHEBI:58207"/>
    </ligand>
</feature>
<evidence type="ECO:0000259" key="12">
    <source>
        <dbReference type="Pfam" id="PF08267"/>
    </source>
</evidence>
<comment type="pathway">
    <text evidence="2 10">Amino-acid biosynthesis; L-methionine biosynthesis via de novo pathway; L-methionine from L-homocysteine (MetE route): step 1/1.</text>
</comment>
<feature type="binding site" evidence="10">
    <location>
        <position position="485"/>
    </location>
    <ligand>
        <name>L-methionine</name>
        <dbReference type="ChEBI" id="CHEBI:57844"/>
    </ligand>
</feature>
<keyword evidence="6 10" id="KW-0808">Transferase</keyword>
<keyword evidence="8 10" id="KW-0862">Zinc</keyword>
<gene>
    <name evidence="10 13" type="primary">metE</name>
    <name evidence="13" type="ORF">QU481_00350</name>
</gene>
<feature type="binding site" evidence="10">
    <location>
        <position position="600"/>
    </location>
    <ligand>
        <name>L-methionine</name>
        <dbReference type="ChEBI" id="CHEBI:57844"/>
    </ligand>
</feature>
<evidence type="ECO:0000256" key="2">
    <source>
        <dbReference type="ARBA" id="ARBA00004681"/>
    </source>
</evidence>
<evidence type="ECO:0000256" key="8">
    <source>
        <dbReference type="ARBA" id="ARBA00022833"/>
    </source>
</evidence>
<dbReference type="CDD" id="cd03311">
    <property type="entry name" value="CIMS_C_terminal_like"/>
    <property type="match status" value="1"/>
</dbReference>
<dbReference type="InterPro" id="IPR038071">
    <property type="entry name" value="UROD/MetE-like_sf"/>
</dbReference>
<dbReference type="EMBL" id="JAUEDK010000001">
    <property type="protein sequence ID" value="MDN0073348.1"/>
    <property type="molecule type" value="Genomic_DNA"/>
</dbReference>
<evidence type="ECO:0000256" key="9">
    <source>
        <dbReference type="ARBA" id="ARBA00023167"/>
    </source>
</evidence>
<keyword evidence="4 10" id="KW-0489">Methyltransferase</keyword>
<dbReference type="Gene3D" id="3.20.20.210">
    <property type="match status" value="2"/>
</dbReference>
<comment type="function">
    <text evidence="1 10">Catalyzes the transfer of a methyl group from 5-methyltetrahydrofolate to homocysteine resulting in methionine formation.</text>
</comment>
<dbReference type="PIRSF" id="PIRSF000382">
    <property type="entry name" value="MeTrfase_B12_ind"/>
    <property type="match status" value="1"/>
</dbReference>
<proteinExistence type="inferred from homology"/>
<feature type="binding site" evidence="10">
    <location>
        <begin position="432"/>
        <end position="434"/>
    </location>
    <ligand>
        <name>L-homocysteine</name>
        <dbReference type="ChEBI" id="CHEBI:58199"/>
    </ligand>
</feature>
<evidence type="ECO:0000256" key="4">
    <source>
        <dbReference type="ARBA" id="ARBA00022603"/>
    </source>
</evidence>
<accession>A0ABT7XHU9</accession>
<comment type="caution">
    <text evidence="13">The sequence shown here is derived from an EMBL/GenBank/DDBJ whole genome shotgun (WGS) entry which is preliminary data.</text>
</comment>
<feature type="domain" description="Cobalamin-independent methionine synthase MetE C-terminal/archaeal" evidence="11">
    <location>
        <begin position="427"/>
        <end position="749"/>
    </location>
</feature>
<feature type="binding site" evidence="10">
    <location>
        <position position="562"/>
    </location>
    <ligand>
        <name>5-methyltetrahydropteroyltri-L-glutamate</name>
        <dbReference type="ChEBI" id="CHEBI:58207"/>
    </ligand>
</feature>
<feature type="binding site" evidence="10">
    <location>
        <position position="666"/>
    </location>
    <ligand>
        <name>Zn(2+)</name>
        <dbReference type="ChEBI" id="CHEBI:29105"/>
        <note>catalytic</note>
    </ligand>
</feature>
<reference evidence="13" key="1">
    <citation type="submission" date="2023-06" db="EMBL/GenBank/DDBJ databases">
        <authorList>
            <person name="Zhang S."/>
        </authorList>
    </citation>
    <scope>NUCLEOTIDE SEQUENCE</scope>
    <source>
        <strain evidence="13">SG2303</strain>
    </source>
</reference>
<protein>
    <recommendedName>
        <fullName evidence="10">5-methyltetrahydropteroyltriglutamate--homocysteine methyltransferase</fullName>
        <ecNumber evidence="10">2.1.1.14</ecNumber>
    </recommendedName>
    <alternativeName>
        <fullName evidence="10">Cobalamin-independent methionine synthase</fullName>
    </alternativeName>
    <alternativeName>
        <fullName evidence="10">Methionine synthase, vitamin-B12 independent isozyme</fullName>
    </alternativeName>
</protein>
<evidence type="ECO:0000256" key="3">
    <source>
        <dbReference type="ARBA" id="ARBA00009553"/>
    </source>
</evidence>
<evidence type="ECO:0000256" key="5">
    <source>
        <dbReference type="ARBA" id="ARBA00022605"/>
    </source>
</evidence>
<keyword evidence="7 10" id="KW-0479">Metal-binding</keyword>
<feature type="binding site" evidence="10">
    <location>
        <position position="727"/>
    </location>
    <ligand>
        <name>Zn(2+)</name>
        <dbReference type="ChEBI" id="CHEBI:29105"/>
        <note>catalytic</note>
    </ligand>
</feature>
<dbReference type="PANTHER" id="PTHR30519">
    <property type="entry name" value="5-METHYLTETRAHYDROPTEROYLTRIGLUTAMATE--HOMOCYSTEINE METHYLTRANSFERASE"/>
    <property type="match status" value="1"/>
</dbReference>
<dbReference type="GO" id="GO:0032259">
    <property type="term" value="P:methylation"/>
    <property type="evidence" value="ECO:0007669"/>
    <property type="project" value="UniProtKB-KW"/>
</dbReference>
<feature type="binding site" evidence="10">
    <location>
        <begin position="16"/>
        <end position="19"/>
    </location>
    <ligand>
        <name>5-methyltetrahydropteroyltri-L-glutamate</name>
        <dbReference type="ChEBI" id="CHEBI:58207"/>
    </ligand>
</feature>
<feature type="binding site" evidence="10">
    <location>
        <begin position="516"/>
        <end position="517"/>
    </location>
    <ligand>
        <name>5-methyltetrahydropteroyltri-L-glutamate</name>
        <dbReference type="ChEBI" id="CHEBI:58207"/>
    </ligand>
</feature>
<comment type="cofactor">
    <cofactor evidence="10">
        <name>Zn(2+)</name>
        <dbReference type="ChEBI" id="CHEBI:29105"/>
    </cofactor>
    <text evidence="10">Binds 1 zinc ion per subunit.</text>
</comment>
<dbReference type="GO" id="GO:0003871">
    <property type="term" value="F:5-methyltetrahydropteroyltriglutamate-homocysteine S-methyltransferase activity"/>
    <property type="evidence" value="ECO:0007669"/>
    <property type="project" value="UniProtKB-EC"/>
</dbReference>